<feature type="region of interest" description="Disordered" evidence="1">
    <location>
        <begin position="439"/>
        <end position="458"/>
    </location>
</feature>
<dbReference type="InterPro" id="IPR027417">
    <property type="entry name" value="P-loop_NTPase"/>
</dbReference>
<dbReference type="GO" id="GO:0005524">
    <property type="term" value="F:ATP binding"/>
    <property type="evidence" value="ECO:0007669"/>
    <property type="project" value="UniProtKB-KW"/>
</dbReference>
<dbReference type="Proteomes" id="UP000705823">
    <property type="component" value="Unassembled WGS sequence"/>
</dbReference>
<sequence>MREYLRVTPTSEDLSPEGIPRVFESLHKLTTAGSTGLTQKLNPLHAEIPLRFEFLALSDGQDEPVEFYYGVEDHLDTLEKRLHSIYPQTFDIERVELDVESRLIQPVEFSRAEFRDHYKRGRLLYEFADDELLEIDEQDQREATEEFPIVDGGTAASSRFDHSIEIDDIELKLAPPSGIPTEGSLFSLEKPTVTSDGTILARPAIEDVSPMGVRWCGSATRKKDWMTSLTPFPSGDATEALPAVDHAGSPLASLIDHMIEAAAPVAFQVVFQRRNGWQADAGIRREDLIDGRDTFSQEIFGSIFEINDQRRDEKQLTESVAKRIEYLDAKNSKRSFTANIRAIGIPPSDVTAADLSNKMDSLCSVFDPVDGPFYEVEGQRIRSRGLRTKTKEKNARATLSRILDRELVTGRGKARPDFVLGSTELANFVVIPSSEQLTVEGTRGTRAEQQSRNPLPWPNPDLIQQFQEGMAIGYALDQNGASISDPIRVPPELLTTHFGRFASTGGGKSKAIINDALSLRETTGGPVVIVDPKGDGMCLNYLRCHYERFDGLDDVYQFRVPETLPAFSFFDIRPALEAGRNREDAVQDKVDHFHDIMRMIMGREQYGQAFVANEIQSYLIKALFDSEYGTDVFGLDDLFEAVLDMQRERIVPPVSGANQNVEESLTRHFAKDDRQFQLSMDAVGNRLDKLREDTHLRRIFSHAPHRDDSGEYVDTHFDFRDILEEDVTILFDLGDIRPEAQRVITLLLLSNLWDAVQLRRRDGKKSYEKLTNLIIEEAAPVASTKLVSEQLLPQGRSFGLSMGLVMQFPGQVRNRSQRAYDEVLNNIKTKLIGNISIEADLARSLAHEDLSPTDLRNRINTLPSGEWIAQLPSPSFGETGPSPFSVKPLPIAAGHPESDEPLTDEQADHFETVALPRLRRLTEARYGLTKNPDTSASSEDEGWGSTSANRTASPPNSTVAAEPKESSFIGQATTRSDINDDHETSTDPTESMVAPTAHPEPTTPPTEADSFPVAERSSSPIKAGGGTVSDEELNQRGLTHDDVRFLTRVLAVMNGESTEYTLLDSMSSFKNEFEDLDIQRLVEQSLVDEGRACGRKYYTVLPAGRELLGEKLKVGPDVGDIGEKTPHKVGVRLLERWLDAQDDVATVKRYYQYDDETVFDIAGFDTEGTLIWVGEAELASNNRHAPVEDYDKQSKVDAKAIWAFNRRETAVEVLDWLAEADRIESSVSGRTARSFSDIREAVEELAAPGLTTIRSFNNLDKEFNQ</sequence>
<dbReference type="OrthoDB" id="214394at2157"/>
<evidence type="ECO:0000259" key="2">
    <source>
        <dbReference type="Pfam" id="PF01935"/>
    </source>
</evidence>
<comment type="caution">
    <text evidence="3">The sequence shown here is derived from an EMBL/GenBank/DDBJ whole genome shotgun (WGS) entry which is preliminary data.</text>
</comment>
<dbReference type="RefSeq" id="WP_142980394.1">
    <property type="nucleotide sequence ID" value="NZ_RKLU01000006.1"/>
</dbReference>
<gene>
    <name evidence="3" type="ORF">EGH24_12060</name>
</gene>
<dbReference type="AlphaFoldDB" id="A0A8J8P7R3"/>
<organism evidence="3 4">
    <name type="scientific">Halonotius terrestris</name>
    <dbReference type="NCBI Taxonomy" id="2487750"/>
    <lineage>
        <taxon>Archaea</taxon>
        <taxon>Methanobacteriati</taxon>
        <taxon>Methanobacteriota</taxon>
        <taxon>Stenosarchaea group</taxon>
        <taxon>Halobacteria</taxon>
        <taxon>Halobacteriales</taxon>
        <taxon>Haloferacaceae</taxon>
        <taxon>Halonotius</taxon>
    </lineage>
</organism>
<feature type="region of interest" description="Disordered" evidence="1">
    <location>
        <begin position="925"/>
        <end position="1031"/>
    </location>
</feature>
<keyword evidence="3" id="KW-0547">Nucleotide-binding</keyword>
<feature type="region of interest" description="Disordered" evidence="1">
    <location>
        <begin position="867"/>
        <end position="903"/>
    </location>
</feature>
<proteinExistence type="predicted"/>
<dbReference type="Pfam" id="PF01935">
    <property type="entry name" value="DUF87"/>
    <property type="match status" value="1"/>
</dbReference>
<feature type="compositionally biased region" description="Low complexity" evidence="1">
    <location>
        <begin position="994"/>
        <end position="1008"/>
    </location>
</feature>
<keyword evidence="3" id="KW-0067">ATP-binding</keyword>
<dbReference type="PANTHER" id="PTHR30121:SF6">
    <property type="entry name" value="SLR6007 PROTEIN"/>
    <property type="match status" value="1"/>
</dbReference>
<dbReference type="PANTHER" id="PTHR30121">
    <property type="entry name" value="UNCHARACTERIZED PROTEIN YJGR-RELATED"/>
    <property type="match status" value="1"/>
</dbReference>
<feature type="compositionally biased region" description="Polar residues" evidence="1">
    <location>
        <begin position="944"/>
        <end position="959"/>
    </location>
</feature>
<evidence type="ECO:0000313" key="3">
    <source>
        <dbReference type="EMBL" id="TQQ79125.1"/>
    </source>
</evidence>
<dbReference type="Gene3D" id="3.40.50.300">
    <property type="entry name" value="P-loop containing nucleotide triphosphate hydrolases"/>
    <property type="match status" value="2"/>
</dbReference>
<accession>A0A8J8P7R3</accession>
<name>A0A8J8P7R3_9EURY</name>
<dbReference type="InterPro" id="IPR002789">
    <property type="entry name" value="HerA_central"/>
</dbReference>
<dbReference type="EMBL" id="RKLU01000006">
    <property type="protein sequence ID" value="TQQ79125.1"/>
    <property type="molecule type" value="Genomic_DNA"/>
</dbReference>
<evidence type="ECO:0000313" key="4">
    <source>
        <dbReference type="Proteomes" id="UP000705823"/>
    </source>
</evidence>
<feature type="domain" description="Helicase HerA central" evidence="2">
    <location>
        <begin position="481"/>
        <end position="546"/>
    </location>
</feature>
<reference evidence="3" key="1">
    <citation type="submission" date="2019-02" db="EMBL/GenBank/DDBJ databases">
        <title>Halonotius sp. a new haloarchaeum isolated from saline soil.</title>
        <authorList>
            <person name="Duran-Viseras A."/>
            <person name="Sanchez-Porro C."/>
            <person name="Ventosa A."/>
        </authorList>
    </citation>
    <scope>NUCLEOTIDE SEQUENCE</scope>
    <source>
        <strain evidence="3">F15B</strain>
    </source>
</reference>
<protein>
    <submittedName>
        <fullName evidence="3">ATP-binding protein</fullName>
    </submittedName>
</protein>
<keyword evidence="4" id="KW-1185">Reference proteome</keyword>
<dbReference type="InterPro" id="IPR051162">
    <property type="entry name" value="T4SS_component"/>
</dbReference>
<evidence type="ECO:0000256" key="1">
    <source>
        <dbReference type="SAM" id="MobiDB-lite"/>
    </source>
</evidence>
<dbReference type="SUPFAM" id="SSF52540">
    <property type="entry name" value="P-loop containing nucleoside triphosphate hydrolases"/>
    <property type="match status" value="1"/>
</dbReference>